<dbReference type="InterPro" id="IPR016071">
    <property type="entry name" value="Staphylococal_nuclease_OB-fold"/>
</dbReference>
<dbReference type="EC" id="3.1.31.1" evidence="5"/>
<accession>A0A377GXW9</accession>
<dbReference type="RefSeq" id="WP_115270227.1">
    <property type="nucleotide sequence ID" value="NZ_CASFEE010000006.1"/>
</dbReference>
<name>A0A377GXW9_9FUSO</name>
<dbReference type="EMBL" id="UGGU01000003">
    <property type="protein sequence ID" value="STO31693.1"/>
    <property type="molecule type" value="Genomic_DNA"/>
</dbReference>
<feature type="domain" description="TNase-like" evidence="4">
    <location>
        <begin position="18"/>
        <end position="139"/>
    </location>
</feature>
<dbReference type="Gene3D" id="2.40.50.90">
    <property type="match status" value="1"/>
</dbReference>
<protein>
    <submittedName>
        <fullName evidence="5">Thermonuclease</fullName>
        <ecNumber evidence="5">3.1.31.1</ecNumber>
    </submittedName>
</protein>
<sequence>MKKIFTIILSLILSIFSYALDVFVEKVSDGDSFVAKYNGKKIRVRMYGVDAPELKQKHGKESKEYLENLILGKKVELKVLYEDKYKRKIARVYYKNKEINLEMLRSGNVWFYEYHAKKEKEYRRAYEEARKEKKGIWKDINPENPRDFRLRNKRR</sequence>
<dbReference type="Pfam" id="PF00565">
    <property type="entry name" value="SNase"/>
    <property type="match status" value="1"/>
</dbReference>
<dbReference type="GO" id="GO:1990599">
    <property type="term" value="F:3' overhang single-stranded DNA endodeoxyribonuclease activity"/>
    <property type="evidence" value="ECO:0007669"/>
    <property type="project" value="UniProtKB-EC"/>
</dbReference>
<reference evidence="5 6" key="1">
    <citation type="submission" date="2018-06" db="EMBL/GenBank/DDBJ databases">
        <authorList>
            <consortium name="Pathogen Informatics"/>
            <person name="Doyle S."/>
        </authorList>
    </citation>
    <scope>NUCLEOTIDE SEQUENCE [LARGE SCALE GENOMIC DNA]</scope>
    <source>
        <strain evidence="5 6">NCTC10723</strain>
    </source>
</reference>
<dbReference type="PANTHER" id="PTHR12302">
    <property type="entry name" value="EBNA2 BINDING PROTEIN P100"/>
    <property type="match status" value="1"/>
</dbReference>
<proteinExistence type="predicted"/>
<gene>
    <name evidence="5" type="primary">nucH</name>
    <name evidence="5" type="ORF">NCTC10723_01150</name>
</gene>
<evidence type="ECO:0000259" key="4">
    <source>
        <dbReference type="PROSITE" id="PS50830"/>
    </source>
</evidence>
<evidence type="ECO:0000313" key="5">
    <source>
        <dbReference type="EMBL" id="STO31693.1"/>
    </source>
</evidence>
<keyword evidence="3 5" id="KW-0378">Hydrolase</keyword>
<dbReference type="SUPFAM" id="SSF50199">
    <property type="entry name" value="Staphylococcal nuclease"/>
    <property type="match status" value="1"/>
</dbReference>
<dbReference type="PROSITE" id="PS50830">
    <property type="entry name" value="TNASE_3"/>
    <property type="match status" value="1"/>
</dbReference>
<evidence type="ECO:0000256" key="2">
    <source>
        <dbReference type="ARBA" id="ARBA00022759"/>
    </source>
</evidence>
<dbReference type="OrthoDB" id="9805504at2"/>
<dbReference type="AlphaFoldDB" id="A0A377GXW9"/>
<evidence type="ECO:0000256" key="1">
    <source>
        <dbReference type="ARBA" id="ARBA00022722"/>
    </source>
</evidence>
<dbReference type="InterPro" id="IPR035437">
    <property type="entry name" value="SNase_OB-fold_sf"/>
</dbReference>
<dbReference type="Proteomes" id="UP000255328">
    <property type="component" value="Unassembled WGS sequence"/>
</dbReference>
<evidence type="ECO:0000313" key="6">
    <source>
        <dbReference type="Proteomes" id="UP000255328"/>
    </source>
</evidence>
<evidence type="ECO:0000256" key="3">
    <source>
        <dbReference type="ARBA" id="ARBA00022801"/>
    </source>
</evidence>
<keyword evidence="2" id="KW-0255">Endonuclease</keyword>
<organism evidence="5 6">
    <name type="scientific">Fusobacterium necrogenes</name>
    <dbReference type="NCBI Taxonomy" id="858"/>
    <lineage>
        <taxon>Bacteria</taxon>
        <taxon>Fusobacteriati</taxon>
        <taxon>Fusobacteriota</taxon>
        <taxon>Fusobacteriia</taxon>
        <taxon>Fusobacteriales</taxon>
        <taxon>Fusobacteriaceae</taxon>
        <taxon>Fusobacterium</taxon>
    </lineage>
</organism>
<dbReference type="PANTHER" id="PTHR12302:SF3">
    <property type="entry name" value="SERINE_THREONINE-PROTEIN KINASE 31"/>
    <property type="match status" value="1"/>
</dbReference>
<keyword evidence="1" id="KW-0540">Nuclease</keyword>
<keyword evidence="6" id="KW-1185">Reference proteome</keyword>
<dbReference type="SMART" id="SM00318">
    <property type="entry name" value="SNc"/>
    <property type="match status" value="1"/>
</dbReference>